<comment type="caution">
    <text evidence="3">The sequence shown here is derived from an EMBL/GenBank/DDBJ whole genome shotgun (WGS) entry which is preliminary data.</text>
</comment>
<proteinExistence type="inferred from homology"/>
<dbReference type="PANTHER" id="PTHR16184:SF6">
    <property type="entry name" value="ELONGATOR COMPLEX PROTEIN 6"/>
    <property type="match status" value="1"/>
</dbReference>
<evidence type="ECO:0000256" key="2">
    <source>
        <dbReference type="ARBA" id="ARBA00008837"/>
    </source>
</evidence>
<gene>
    <name evidence="3" type="ORF">EW145_g4136</name>
</gene>
<dbReference type="OrthoDB" id="9995306at2759"/>
<evidence type="ECO:0000256" key="1">
    <source>
        <dbReference type="ARBA" id="ARBA00005043"/>
    </source>
</evidence>
<dbReference type="InterPro" id="IPR018627">
    <property type="entry name" value="ELP6"/>
</dbReference>
<accession>A0A4S4L9Q5</accession>
<dbReference type="UniPathway" id="UPA00988"/>
<dbReference type="Pfam" id="PF09807">
    <property type="entry name" value="ELP6"/>
    <property type="match status" value="1"/>
</dbReference>
<dbReference type="PANTHER" id="PTHR16184">
    <property type="entry name" value="ELONGATOR COMPLEX PROTEIN 6"/>
    <property type="match status" value="1"/>
</dbReference>
<dbReference type="GO" id="GO:0002098">
    <property type="term" value="P:tRNA wobble uridine modification"/>
    <property type="evidence" value="ECO:0007669"/>
    <property type="project" value="InterPro"/>
</dbReference>
<comment type="similarity">
    <text evidence="2">Belongs to the ELP6 family.</text>
</comment>
<organism evidence="3 4">
    <name type="scientific">Phellinidium pouzarii</name>
    <dbReference type="NCBI Taxonomy" id="167371"/>
    <lineage>
        <taxon>Eukaryota</taxon>
        <taxon>Fungi</taxon>
        <taxon>Dikarya</taxon>
        <taxon>Basidiomycota</taxon>
        <taxon>Agaricomycotina</taxon>
        <taxon>Agaricomycetes</taxon>
        <taxon>Hymenochaetales</taxon>
        <taxon>Hymenochaetaceae</taxon>
        <taxon>Phellinidium</taxon>
    </lineage>
</organism>
<evidence type="ECO:0000313" key="4">
    <source>
        <dbReference type="Proteomes" id="UP000308199"/>
    </source>
</evidence>
<sequence>MLDPSALPRRAGQLHLITDRLAAPAEFILLNILGSHLKQVKRKCILVSFSQALSHWKSVSARLSPPTNISSHISTGSFVFIDALSEPHTLSAEPLRHLYDRISQALEECSDEVAVEDCRNLVILDSLSMLDWSGVPAIEVKRFRCASLIVRHHQIVSDGLDDLMRDLLFQCAWHLEVLPLASGRSGAISGEVAVHRGPLLDDSDAVDAIKRSLAIQYRLSDTGPIYFGRGTSAGVL</sequence>
<dbReference type="GO" id="GO:0033588">
    <property type="term" value="C:elongator holoenzyme complex"/>
    <property type="evidence" value="ECO:0007669"/>
    <property type="project" value="InterPro"/>
</dbReference>
<comment type="pathway">
    <text evidence="1">tRNA modification; 5-methoxycarbonylmethyl-2-thiouridine-tRNA biosynthesis.</text>
</comment>
<dbReference type="EMBL" id="SGPK01000200">
    <property type="protein sequence ID" value="THH06370.1"/>
    <property type="molecule type" value="Genomic_DNA"/>
</dbReference>
<evidence type="ECO:0000313" key="3">
    <source>
        <dbReference type="EMBL" id="THH06370.1"/>
    </source>
</evidence>
<dbReference type="Proteomes" id="UP000308199">
    <property type="component" value="Unassembled WGS sequence"/>
</dbReference>
<name>A0A4S4L9Q5_9AGAM</name>
<reference evidence="3 4" key="1">
    <citation type="submission" date="2019-02" db="EMBL/GenBank/DDBJ databases">
        <title>Genome sequencing of the rare red list fungi Phellinidium pouzarii.</title>
        <authorList>
            <person name="Buettner E."/>
            <person name="Kellner H."/>
        </authorList>
    </citation>
    <scope>NUCLEOTIDE SEQUENCE [LARGE SCALE GENOMIC DNA]</scope>
    <source>
        <strain evidence="3 4">DSM 108285</strain>
    </source>
</reference>
<dbReference type="InterPro" id="IPR027417">
    <property type="entry name" value="P-loop_NTPase"/>
</dbReference>
<dbReference type="AlphaFoldDB" id="A0A4S4L9Q5"/>
<dbReference type="Gene3D" id="3.40.50.300">
    <property type="entry name" value="P-loop containing nucleotide triphosphate hydrolases"/>
    <property type="match status" value="1"/>
</dbReference>
<protein>
    <recommendedName>
        <fullName evidence="5">Elongator complex protein 5</fullName>
    </recommendedName>
</protein>
<evidence type="ECO:0008006" key="5">
    <source>
        <dbReference type="Google" id="ProtNLM"/>
    </source>
</evidence>
<keyword evidence="4" id="KW-1185">Reference proteome</keyword>